<gene>
    <name evidence="1" type="ORF">RHMOL_Rhmol10G0107200</name>
</gene>
<dbReference type="Proteomes" id="UP001062846">
    <property type="component" value="Chromosome 10"/>
</dbReference>
<sequence>MARPLGVRARREIQEQAREASAERRAAAEVQRGGERRVRRRESRPVVGGPPELVWKVDVVDHQGNTAELELVPALREPTAVTVQVS</sequence>
<comment type="caution">
    <text evidence="1">The sequence shown here is derived from an EMBL/GenBank/DDBJ whole genome shotgun (WGS) entry which is preliminary data.</text>
</comment>
<accession>A0ACC0M180</accession>
<reference evidence="1" key="1">
    <citation type="submission" date="2022-02" db="EMBL/GenBank/DDBJ databases">
        <title>Plant Genome Project.</title>
        <authorList>
            <person name="Zhang R.-G."/>
        </authorList>
    </citation>
    <scope>NUCLEOTIDE SEQUENCE</scope>
    <source>
        <strain evidence="1">AT1</strain>
    </source>
</reference>
<evidence type="ECO:0000313" key="1">
    <source>
        <dbReference type="EMBL" id="KAI8534659.1"/>
    </source>
</evidence>
<evidence type="ECO:0000313" key="2">
    <source>
        <dbReference type="Proteomes" id="UP001062846"/>
    </source>
</evidence>
<keyword evidence="2" id="KW-1185">Reference proteome</keyword>
<organism evidence="1 2">
    <name type="scientific">Rhododendron molle</name>
    <name type="common">Chinese azalea</name>
    <name type="synonym">Azalea mollis</name>
    <dbReference type="NCBI Taxonomy" id="49168"/>
    <lineage>
        <taxon>Eukaryota</taxon>
        <taxon>Viridiplantae</taxon>
        <taxon>Streptophyta</taxon>
        <taxon>Embryophyta</taxon>
        <taxon>Tracheophyta</taxon>
        <taxon>Spermatophyta</taxon>
        <taxon>Magnoliopsida</taxon>
        <taxon>eudicotyledons</taxon>
        <taxon>Gunneridae</taxon>
        <taxon>Pentapetalae</taxon>
        <taxon>asterids</taxon>
        <taxon>Ericales</taxon>
        <taxon>Ericaceae</taxon>
        <taxon>Ericoideae</taxon>
        <taxon>Rhodoreae</taxon>
        <taxon>Rhododendron</taxon>
    </lineage>
</organism>
<name>A0ACC0M180_RHOML</name>
<proteinExistence type="predicted"/>
<protein>
    <submittedName>
        <fullName evidence="1">Uncharacterized protein</fullName>
    </submittedName>
</protein>
<dbReference type="EMBL" id="CM046397">
    <property type="protein sequence ID" value="KAI8534659.1"/>
    <property type="molecule type" value="Genomic_DNA"/>
</dbReference>